<keyword evidence="1" id="KW-0812">Transmembrane</keyword>
<proteinExistence type="predicted"/>
<dbReference type="Proteomes" id="UP000243528">
    <property type="component" value="Unassembled WGS sequence"/>
</dbReference>
<feature type="transmembrane region" description="Helical" evidence="1">
    <location>
        <begin position="15"/>
        <end position="38"/>
    </location>
</feature>
<evidence type="ECO:0000313" key="3">
    <source>
        <dbReference type="EMBL" id="PSL02485.1"/>
    </source>
</evidence>
<keyword evidence="1" id="KW-1133">Transmembrane helix</keyword>
<gene>
    <name evidence="3" type="ORF">CLV30_110138</name>
</gene>
<feature type="transmembrane region" description="Helical" evidence="1">
    <location>
        <begin position="205"/>
        <end position="222"/>
    </location>
</feature>
<dbReference type="InterPro" id="IPR000326">
    <property type="entry name" value="PAP2/HPO"/>
</dbReference>
<name>A0A2P8DZ37_9ACTN</name>
<dbReference type="Gene3D" id="1.20.144.10">
    <property type="entry name" value="Phosphatidic acid phosphatase type 2/haloperoxidase"/>
    <property type="match status" value="1"/>
</dbReference>
<comment type="caution">
    <text evidence="3">The sequence shown here is derived from an EMBL/GenBank/DDBJ whole genome shotgun (WGS) entry which is preliminary data.</text>
</comment>
<feature type="transmembrane region" description="Helical" evidence="1">
    <location>
        <begin position="176"/>
        <end position="199"/>
    </location>
</feature>
<protein>
    <submittedName>
        <fullName evidence="3">Undecaprenyl-diphosphatase</fullName>
    </submittedName>
</protein>
<organism evidence="3 4">
    <name type="scientific">Haloactinopolyspora alba</name>
    <dbReference type="NCBI Taxonomy" id="648780"/>
    <lineage>
        <taxon>Bacteria</taxon>
        <taxon>Bacillati</taxon>
        <taxon>Actinomycetota</taxon>
        <taxon>Actinomycetes</taxon>
        <taxon>Jiangellales</taxon>
        <taxon>Jiangellaceae</taxon>
        <taxon>Haloactinopolyspora</taxon>
    </lineage>
</organism>
<evidence type="ECO:0000259" key="2">
    <source>
        <dbReference type="SMART" id="SM00014"/>
    </source>
</evidence>
<feature type="transmembrane region" description="Helical" evidence="1">
    <location>
        <begin position="146"/>
        <end position="164"/>
    </location>
</feature>
<evidence type="ECO:0000256" key="1">
    <source>
        <dbReference type="SAM" id="Phobius"/>
    </source>
</evidence>
<dbReference type="AlphaFoldDB" id="A0A2P8DZ37"/>
<keyword evidence="1" id="KW-0472">Membrane</keyword>
<evidence type="ECO:0000313" key="4">
    <source>
        <dbReference type="Proteomes" id="UP000243528"/>
    </source>
</evidence>
<dbReference type="InterPro" id="IPR036938">
    <property type="entry name" value="PAP2/HPO_sf"/>
</dbReference>
<dbReference type="SUPFAM" id="SSF48317">
    <property type="entry name" value="Acid phosphatase/Vanadium-dependent haloperoxidase"/>
    <property type="match status" value="1"/>
</dbReference>
<feature type="domain" description="Phosphatidic acid phosphatase type 2/haloperoxidase" evidence="2">
    <location>
        <begin position="101"/>
        <end position="217"/>
    </location>
</feature>
<accession>A0A2P8DZ37</accession>
<dbReference type="EMBL" id="PYGE01000010">
    <property type="protein sequence ID" value="PSL02485.1"/>
    <property type="molecule type" value="Genomic_DNA"/>
</dbReference>
<dbReference type="SMART" id="SM00014">
    <property type="entry name" value="acidPPc"/>
    <property type="match status" value="1"/>
</dbReference>
<sequence>MFEPHRSTDEQRRPWWLPSVATGLIAAALLALMTWQVVARGPFIAWDWPLHVYVDARHPDGWVKLVLDSIASLGGQRLYTLPIIVGVGAWVSYRQRRIRPLVAIGAGLATVFFVGYWIKFDLARTPPASEQDILHGVGQAFPSGHTANATLTWCLIVIVLLGAQGLRPDPVRFRRWLAVALVIVFVSGALMTLLDYHWLSDIPGGWMLGLLALMVSVTVLRAPRLPWPRWLPGHALLARLDGAG</sequence>
<keyword evidence="4" id="KW-1185">Reference proteome</keyword>
<dbReference type="Pfam" id="PF01569">
    <property type="entry name" value="PAP2"/>
    <property type="match status" value="1"/>
</dbReference>
<reference evidence="3 4" key="1">
    <citation type="submission" date="2018-03" db="EMBL/GenBank/DDBJ databases">
        <title>Genomic Encyclopedia of Archaeal and Bacterial Type Strains, Phase II (KMG-II): from individual species to whole genera.</title>
        <authorList>
            <person name="Goeker M."/>
        </authorList>
    </citation>
    <scope>NUCLEOTIDE SEQUENCE [LARGE SCALE GENOMIC DNA]</scope>
    <source>
        <strain evidence="3 4">DSM 45211</strain>
    </source>
</reference>
<feature type="transmembrane region" description="Helical" evidence="1">
    <location>
        <begin position="100"/>
        <end position="118"/>
    </location>
</feature>